<dbReference type="RefSeq" id="WP_263514104.1">
    <property type="nucleotide sequence ID" value="NZ_CP099556.1"/>
</dbReference>
<reference evidence="1" key="1">
    <citation type="journal article" date="2022" name="Front. Microbiol.">
        <title>Species classification and novel plasmid identifications in Arcobacter cryaerophilus and Arcobacter cryaerophilus-like organisms.</title>
        <authorList>
            <person name="Zhou G."/>
            <person name="Wang M."/>
            <person name="Wang H."/>
            <person name="Chen X."/>
            <person name="Gu Y."/>
            <person name="Shao Z."/>
            <person name="Zhang J."/>
            <person name="Zhang M."/>
        </authorList>
    </citation>
    <scope>NUCLEOTIDE SEQUENCE</scope>
    <source>
        <strain evidence="1">ICDCAC48</strain>
    </source>
</reference>
<dbReference type="AlphaFoldDB" id="A0AA46NPZ1"/>
<protein>
    <submittedName>
        <fullName evidence="1">Uncharacterized protein</fullName>
    </submittedName>
</protein>
<gene>
    <name evidence="1" type="ORF">NGX11_06155</name>
</gene>
<dbReference type="EMBL" id="CP099556">
    <property type="protein sequence ID" value="UYF42489.1"/>
    <property type="molecule type" value="Genomic_DNA"/>
</dbReference>
<name>A0AA46NPZ1_9BACT</name>
<dbReference type="Proteomes" id="UP001164100">
    <property type="component" value="Chromosome"/>
</dbReference>
<evidence type="ECO:0000313" key="2">
    <source>
        <dbReference type="Proteomes" id="UP001164100"/>
    </source>
</evidence>
<proteinExistence type="predicted"/>
<organism evidence="1 2">
    <name type="scientific">Aliarcobacter cryaerophilus</name>
    <dbReference type="NCBI Taxonomy" id="28198"/>
    <lineage>
        <taxon>Bacteria</taxon>
        <taxon>Pseudomonadati</taxon>
        <taxon>Campylobacterota</taxon>
        <taxon>Epsilonproteobacteria</taxon>
        <taxon>Campylobacterales</taxon>
        <taxon>Arcobacteraceae</taxon>
        <taxon>Aliarcobacter</taxon>
    </lineage>
</organism>
<sequence length="248" mass="29186">MLDISKIKIEIITKQNVPININNPVLNYTQNKDRKFDRLFVQVFYDDVKIGEGIILDFYKQFEVVEDFGVPHTKVISFEYNGNTHFRNTYFGNMIYRIKNFKSPKIDDEEREKYIKEITAIFETYLSSLKDKIDDSKLTYVPSSSKIPDDIALNLSQSSKKELIKIVDKNPDDTTDSKSITTFEESIKHSKIKYRFDEDKIKQNNKSRFIIIDDVFGNGSTIFTILKKLYENTNMLNYFFIVVKDVKR</sequence>
<accession>A0AA46NPZ1</accession>
<evidence type="ECO:0000313" key="1">
    <source>
        <dbReference type="EMBL" id="UYF42489.1"/>
    </source>
</evidence>